<dbReference type="GO" id="GO:0016020">
    <property type="term" value="C:membrane"/>
    <property type="evidence" value="ECO:0007669"/>
    <property type="project" value="UniProtKB-SubCell"/>
</dbReference>
<reference evidence="7 8" key="1">
    <citation type="submission" date="2017-03" db="EMBL/GenBank/DDBJ databases">
        <title>WGS assembly of Porphyra umbilicalis.</title>
        <authorList>
            <person name="Brawley S.H."/>
            <person name="Blouin N.A."/>
            <person name="Ficko-Blean E."/>
            <person name="Wheeler G.L."/>
            <person name="Lohr M."/>
            <person name="Goodson H.V."/>
            <person name="Jenkins J.W."/>
            <person name="Blaby-Haas C.E."/>
            <person name="Helliwell K.E."/>
            <person name="Chan C."/>
            <person name="Marriage T."/>
            <person name="Bhattacharya D."/>
            <person name="Klein A.S."/>
            <person name="Badis Y."/>
            <person name="Brodie J."/>
            <person name="Cao Y."/>
            <person name="Collen J."/>
            <person name="Dittami S.M."/>
            <person name="Gachon C.M."/>
            <person name="Green B.R."/>
            <person name="Karpowicz S."/>
            <person name="Kim J.W."/>
            <person name="Kudahl U."/>
            <person name="Lin S."/>
            <person name="Michel G."/>
            <person name="Mittag M."/>
            <person name="Olson B.J."/>
            <person name="Pangilinan J."/>
            <person name="Peng Y."/>
            <person name="Qiu H."/>
            <person name="Shu S."/>
            <person name="Singer J.T."/>
            <person name="Smith A.G."/>
            <person name="Sprecher B.N."/>
            <person name="Wagner V."/>
            <person name="Wang W."/>
            <person name="Wang Z.-Y."/>
            <person name="Yan J."/>
            <person name="Yarish C."/>
            <person name="Zoeuner-Riek S."/>
            <person name="Zhuang Y."/>
            <person name="Zou Y."/>
            <person name="Lindquist E.A."/>
            <person name="Grimwood J."/>
            <person name="Barry K."/>
            <person name="Rokhsar D.S."/>
            <person name="Schmutz J."/>
            <person name="Stiller J.W."/>
            <person name="Grossman A.R."/>
            <person name="Prochnik S.E."/>
        </authorList>
    </citation>
    <scope>NUCLEOTIDE SEQUENCE [LARGE SCALE GENOMIC DNA]</scope>
    <source>
        <strain evidence="7">4086291</strain>
    </source>
</reference>
<organism evidence="7 8">
    <name type="scientific">Porphyra umbilicalis</name>
    <name type="common">Purple laver</name>
    <name type="synonym">Red alga</name>
    <dbReference type="NCBI Taxonomy" id="2786"/>
    <lineage>
        <taxon>Eukaryota</taxon>
        <taxon>Rhodophyta</taxon>
        <taxon>Bangiophyceae</taxon>
        <taxon>Bangiales</taxon>
        <taxon>Bangiaceae</taxon>
        <taxon>Porphyra</taxon>
    </lineage>
</organism>
<dbReference type="EMBL" id="KV918913">
    <property type="protein sequence ID" value="OSX75204.1"/>
    <property type="molecule type" value="Genomic_DNA"/>
</dbReference>
<keyword evidence="8" id="KW-1185">Reference proteome</keyword>
<dbReference type="PANTHER" id="PTHR23033">
    <property type="entry name" value="BETA1,3-GALACTOSYLTRANSFERASE"/>
    <property type="match status" value="1"/>
</dbReference>
<keyword evidence="3" id="KW-0812">Transmembrane</keyword>
<evidence type="ECO:0000256" key="2">
    <source>
        <dbReference type="ARBA" id="ARBA00006462"/>
    </source>
</evidence>
<evidence type="ECO:0000313" key="8">
    <source>
        <dbReference type="Proteomes" id="UP000218209"/>
    </source>
</evidence>
<evidence type="ECO:0000256" key="5">
    <source>
        <dbReference type="ARBA" id="ARBA00022989"/>
    </source>
</evidence>
<evidence type="ECO:0000256" key="3">
    <source>
        <dbReference type="ARBA" id="ARBA00022692"/>
    </source>
</evidence>
<dbReference type="AlphaFoldDB" id="A0A1X6P2X5"/>
<proteinExistence type="inferred from homology"/>
<keyword evidence="6" id="KW-0472">Membrane</keyword>
<dbReference type="PANTHER" id="PTHR23033:SF47">
    <property type="entry name" value="APPLE DOMAIN-CONTAINING PROTEIN-RELATED"/>
    <property type="match status" value="1"/>
</dbReference>
<dbReference type="InterPro" id="IPR026050">
    <property type="entry name" value="C1GALT1/C1GALT1_chp1"/>
</dbReference>
<protein>
    <recommendedName>
        <fullName evidence="9">Hexosyltransferase</fullName>
    </recommendedName>
</protein>
<gene>
    <name evidence="7" type="ORF">BU14_0247s0002</name>
</gene>
<evidence type="ECO:0000256" key="6">
    <source>
        <dbReference type="ARBA" id="ARBA00023136"/>
    </source>
</evidence>
<accession>A0A1X6P2X5</accession>
<evidence type="ECO:0000256" key="4">
    <source>
        <dbReference type="ARBA" id="ARBA00022968"/>
    </source>
</evidence>
<dbReference type="Proteomes" id="UP000218209">
    <property type="component" value="Unassembled WGS sequence"/>
</dbReference>
<evidence type="ECO:0008006" key="9">
    <source>
        <dbReference type="Google" id="ProtNLM"/>
    </source>
</evidence>
<comment type="subcellular location">
    <subcellularLocation>
        <location evidence="1">Membrane</location>
        <topology evidence="1">Single-pass type II membrane protein</topology>
    </subcellularLocation>
</comment>
<keyword evidence="4" id="KW-0735">Signal-anchor</keyword>
<keyword evidence="5" id="KW-1133">Transmembrane helix</keyword>
<sequence>MHDVAVAVKTGREVAGARLGQQTTEGWLSLRRRIPNLLLLSDEVDPALGTVDIRAYARGLSRDGGEGDGASGGLAAYFARGGWKGDKDKNLPGFHLLVRRFPAARFYVMVDDDTYLLLDNFARWLQRKKNMPPETSPTVGGGGGPHAWMPGVPPPPPPRAADAEVPLFTGKAFLVSRCGEFGRGKVTSGVRHPTFFHGGSGIVLNAAAARALVAAAPGCIRRFHACWAGDMQVSMCLRSAGVAGTSYPITNAGGSPTGGRTFERGFFPYSLSVAFGDKRYKWRWQSHEEPLTFHKMPASQLRLMREYEASRLAAAGNGSTGAVVQYAPLREFLTARGVRPEANKPGRGR</sequence>
<dbReference type="OrthoDB" id="3737at2759"/>
<evidence type="ECO:0000313" key="7">
    <source>
        <dbReference type="EMBL" id="OSX75204.1"/>
    </source>
</evidence>
<name>A0A1X6P2X5_PORUM</name>
<comment type="similarity">
    <text evidence="2">Belongs to the glycosyltransferase 31 family. Beta3-Gal-T subfamily.</text>
</comment>
<evidence type="ECO:0000256" key="1">
    <source>
        <dbReference type="ARBA" id="ARBA00004606"/>
    </source>
</evidence>
<dbReference type="Gene3D" id="3.90.550.50">
    <property type="match status" value="2"/>
</dbReference>